<organism evidence="1">
    <name type="scientific">Pararge aegeria</name>
    <name type="common">speckled wood butterfly</name>
    <dbReference type="NCBI Taxonomy" id="116150"/>
    <lineage>
        <taxon>Eukaryota</taxon>
        <taxon>Metazoa</taxon>
        <taxon>Ecdysozoa</taxon>
        <taxon>Arthropoda</taxon>
        <taxon>Hexapoda</taxon>
        <taxon>Insecta</taxon>
        <taxon>Pterygota</taxon>
        <taxon>Neoptera</taxon>
        <taxon>Endopterygota</taxon>
        <taxon>Lepidoptera</taxon>
        <taxon>Glossata</taxon>
        <taxon>Ditrysia</taxon>
        <taxon>Papilionoidea</taxon>
        <taxon>Nymphalidae</taxon>
        <taxon>Satyrinae</taxon>
        <taxon>Satyrini</taxon>
        <taxon>Parargina</taxon>
        <taxon>Pararge</taxon>
    </lineage>
</organism>
<proteinExistence type="predicted"/>
<evidence type="ECO:0000313" key="1">
    <source>
        <dbReference type="EMBL" id="JAA77826.1"/>
    </source>
</evidence>
<dbReference type="AlphaFoldDB" id="S4NGF8"/>
<name>S4NGF8_9NEOP</name>
<sequence length="69" mass="8269">CLLNHFSNFILSSYIYYHHLIYLDIGLLMGQNFTPSTVPMFGVFKLLMYRPPRQEKWIIIIQLEHLINI</sequence>
<reference evidence="1" key="2">
    <citation type="submission" date="2013-05" db="EMBL/GenBank/DDBJ databases">
        <authorList>
            <person name="Carter J.-M."/>
            <person name="Baker S.C."/>
            <person name="Pink R."/>
            <person name="Carter D.R.F."/>
            <person name="Collins A."/>
            <person name="Tomlin J."/>
            <person name="Gibbs M."/>
            <person name="Breuker C.J."/>
        </authorList>
    </citation>
    <scope>NUCLEOTIDE SEQUENCE</scope>
    <source>
        <tissue evidence="1">Ovary</tissue>
    </source>
</reference>
<dbReference type="EMBL" id="GAIX01014734">
    <property type="protein sequence ID" value="JAA77826.1"/>
    <property type="molecule type" value="Transcribed_RNA"/>
</dbReference>
<reference evidence="1" key="1">
    <citation type="journal article" date="2013" name="BMC Genomics">
        <title>Unscrambling butterfly oogenesis.</title>
        <authorList>
            <person name="Carter J.M."/>
            <person name="Baker S.C."/>
            <person name="Pink R."/>
            <person name="Carter D.R."/>
            <person name="Collins A."/>
            <person name="Tomlin J."/>
            <person name="Gibbs M."/>
            <person name="Breuker C.J."/>
        </authorList>
    </citation>
    <scope>NUCLEOTIDE SEQUENCE</scope>
    <source>
        <tissue evidence="1">Ovary</tissue>
    </source>
</reference>
<protein>
    <submittedName>
        <fullName evidence="1">Uncharacterized protein</fullName>
    </submittedName>
</protein>
<accession>S4NGF8</accession>
<feature type="non-terminal residue" evidence="1">
    <location>
        <position position="1"/>
    </location>
</feature>